<keyword evidence="4" id="KW-1185">Reference proteome</keyword>
<dbReference type="OMA" id="HEEMSMG"/>
<feature type="domain" description="Calmodulin-binding" evidence="2">
    <location>
        <begin position="646"/>
        <end position="759"/>
    </location>
</feature>
<feature type="compositionally biased region" description="Low complexity" evidence="1">
    <location>
        <begin position="85"/>
        <end position="105"/>
    </location>
</feature>
<feature type="compositionally biased region" description="Polar residues" evidence="1">
    <location>
        <begin position="143"/>
        <end position="165"/>
    </location>
</feature>
<proteinExistence type="predicted"/>
<dbReference type="AlphaFoldDB" id="A0A1J6IPM0"/>
<evidence type="ECO:0000313" key="3">
    <source>
        <dbReference type="EMBL" id="OIT07117.1"/>
    </source>
</evidence>
<accession>A0A1J6IPM0</accession>
<dbReference type="PANTHER" id="PTHR33923:SF2">
    <property type="entry name" value="CALMODULIN-BINDING PROTEIN-RELATED"/>
    <property type="match status" value="1"/>
</dbReference>
<organism evidence="3 4">
    <name type="scientific">Nicotiana attenuata</name>
    <name type="common">Coyote tobacco</name>
    <dbReference type="NCBI Taxonomy" id="49451"/>
    <lineage>
        <taxon>Eukaryota</taxon>
        <taxon>Viridiplantae</taxon>
        <taxon>Streptophyta</taxon>
        <taxon>Embryophyta</taxon>
        <taxon>Tracheophyta</taxon>
        <taxon>Spermatophyta</taxon>
        <taxon>Magnoliopsida</taxon>
        <taxon>eudicotyledons</taxon>
        <taxon>Gunneridae</taxon>
        <taxon>Pentapetalae</taxon>
        <taxon>asterids</taxon>
        <taxon>lamiids</taxon>
        <taxon>Solanales</taxon>
        <taxon>Solanaceae</taxon>
        <taxon>Nicotianoideae</taxon>
        <taxon>Nicotianeae</taxon>
        <taxon>Nicotiana</taxon>
    </lineage>
</organism>
<dbReference type="OrthoDB" id="1304871at2759"/>
<dbReference type="EMBL" id="MJEQ01037183">
    <property type="protein sequence ID" value="OIT07117.1"/>
    <property type="molecule type" value="Genomic_DNA"/>
</dbReference>
<feature type="region of interest" description="Disordered" evidence="1">
    <location>
        <begin position="66"/>
        <end position="165"/>
    </location>
</feature>
<dbReference type="InterPro" id="IPR012417">
    <property type="entry name" value="CaM-bd_dom_pln"/>
</dbReference>
<dbReference type="KEGG" id="nau:109226258"/>
<dbReference type="Gramene" id="OIT07117">
    <property type="protein sequence ID" value="OIT07117"/>
    <property type="gene ID" value="A4A49_32608"/>
</dbReference>
<dbReference type="Proteomes" id="UP000187609">
    <property type="component" value="Unassembled WGS sequence"/>
</dbReference>
<dbReference type="InterPro" id="IPR044681">
    <property type="entry name" value="PICBP-like"/>
</dbReference>
<comment type="caution">
    <text evidence="3">The sequence shown here is derived from an EMBL/GenBank/DDBJ whole genome shotgun (WGS) entry which is preliminary data.</text>
</comment>
<dbReference type="STRING" id="49451.A0A1J6IPM0"/>
<protein>
    <recommendedName>
        <fullName evidence="2">Calmodulin-binding domain-containing protein</fullName>
    </recommendedName>
</protein>
<feature type="compositionally biased region" description="Polar residues" evidence="1">
    <location>
        <begin position="331"/>
        <end position="345"/>
    </location>
</feature>
<dbReference type="PANTHER" id="PTHR33923">
    <property type="entry name" value="CALMODULIN-BINDING PROTEIN-RELATED"/>
    <property type="match status" value="1"/>
</dbReference>
<sequence length="784" mass="87153">MVQRKVPNKLDIKADHIKANKQMMNLKPSLPISPKHDIKNRGADLKTKMMKKSGKTKLSEYDICHSPKFRRHVPQPGKPPPLVHTTTNSSTPKKQQQQQSTSTPNYMKSTSSSVARKEQSQVSSRSPQSYSQSSSRKNSNNSKLGSASSVNKPTRSLARTSSLKLVRTTLTKTPSFKPVRASTKKSCSPAVVLCENFNVERATCSSTLKEAKFPSYLELSPGATESDGTSVFKVCPYTYCSLNGHHHPPLPPLKCFLSAKRRALKTQRNFKLGCLSPRRANPHGLGLNANVPKQILNPTEVAPVTNEDDYRDFFVEIYDKEREEMADTISKNTNSADDLVTSNEGSEVAADDTEGNLDQKREDISAELFILGFSLNEGATEEADCESLSMHSELDIEESEASDMDWDVEKYYANSEGETGSISNDIEPITLVDDSVGSDEFMEKSSILEETLDNGSIISGISYDYDDSQSACSHTEFDIDECVEASEDTSNNSLDATFFLEQEIAEKTEDERGPCLADGEAATVDNQVAVTFCLEDEISASCEDYTTLQDDDATTPMGYQELNVCNFNEVQDETCKDNQKSSDENIAVKIEDAETKTDCCEQGNENDHGSTDKQLVVDADLKRTESASGVEADSTAEACEEKLNQIKDAPRFKDKKTHKYDLSVELSESYTNLRGITRRIDIEEPGESKEFNPRAPNFLPVEPDPEAEKVDLKHQMMDDRKNAEDWMVDFALRRAVDKLAPARKRKVALLVEAFETVMPTSKWEPHLRRSAAGFAHSRPIQACR</sequence>
<feature type="region of interest" description="Disordered" evidence="1">
    <location>
        <begin position="331"/>
        <end position="356"/>
    </location>
</feature>
<name>A0A1J6IPM0_NICAT</name>
<evidence type="ECO:0000256" key="1">
    <source>
        <dbReference type="SAM" id="MobiDB-lite"/>
    </source>
</evidence>
<dbReference type="GO" id="GO:0005516">
    <property type="term" value="F:calmodulin binding"/>
    <property type="evidence" value="ECO:0007669"/>
    <property type="project" value="InterPro"/>
</dbReference>
<reference evidence="3" key="1">
    <citation type="submission" date="2016-11" db="EMBL/GenBank/DDBJ databases">
        <title>The genome of Nicotiana attenuata.</title>
        <authorList>
            <person name="Xu S."/>
            <person name="Brockmoeller T."/>
            <person name="Gaquerel E."/>
            <person name="Navarro A."/>
            <person name="Kuhl H."/>
            <person name="Gase K."/>
            <person name="Ling Z."/>
            <person name="Zhou W."/>
            <person name="Kreitzer C."/>
            <person name="Stanke M."/>
            <person name="Tang H."/>
            <person name="Lyons E."/>
            <person name="Pandey P."/>
            <person name="Pandey S.P."/>
            <person name="Timmermann B."/>
            <person name="Baldwin I.T."/>
        </authorList>
    </citation>
    <scope>NUCLEOTIDE SEQUENCE [LARGE SCALE GENOMIC DNA]</scope>
    <source>
        <strain evidence="3">UT</strain>
    </source>
</reference>
<feature type="compositionally biased region" description="Low complexity" evidence="1">
    <location>
        <begin position="120"/>
        <end position="142"/>
    </location>
</feature>
<dbReference type="Pfam" id="PF07839">
    <property type="entry name" value="CaM_binding"/>
    <property type="match status" value="1"/>
</dbReference>
<dbReference type="SMART" id="SM01054">
    <property type="entry name" value="CaM_binding"/>
    <property type="match status" value="1"/>
</dbReference>
<evidence type="ECO:0000259" key="2">
    <source>
        <dbReference type="SMART" id="SM01054"/>
    </source>
</evidence>
<evidence type="ECO:0000313" key="4">
    <source>
        <dbReference type="Proteomes" id="UP000187609"/>
    </source>
</evidence>
<gene>
    <name evidence="3" type="ORF">A4A49_32608</name>
</gene>